<evidence type="ECO:0000313" key="2">
    <source>
        <dbReference type="EMBL" id="KJA15847.1"/>
    </source>
</evidence>
<keyword evidence="3" id="KW-1185">Reference proteome</keyword>
<feature type="compositionally biased region" description="Basic and acidic residues" evidence="1">
    <location>
        <begin position="1"/>
        <end position="11"/>
    </location>
</feature>
<feature type="compositionally biased region" description="Low complexity" evidence="1">
    <location>
        <begin position="46"/>
        <end position="55"/>
    </location>
</feature>
<accession>A0A0D2KMM0</accession>
<feature type="region of interest" description="Disordered" evidence="1">
    <location>
        <begin position="1"/>
        <end position="94"/>
    </location>
</feature>
<gene>
    <name evidence="2" type="ORF">HYPSUDRAFT_334977</name>
</gene>
<reference evidence="3" key="1">
    <citation type="submission" date="2014-04" db="EMBL/GenBank/DDBJ databases">
        <title>Evolutionary Origins and Diversification of the Mycorrhizal Mutualists.</title>
        <authorList>
            <consortium name="DOE Joint Genome Institute"/>
            <consortium name="Mycorrhizal Genomics Consortium"/>
            <person name="Kohler A."/>
            <person name="Kuo A."/>
            <person name="Nagy L.G."/>
            <person name="Floudas D."/>
            <person name="Copeland A."/>
            <person name="Barry K.W."/>
            <person name="Cichocki N."/>
            <person name="Veneault-Fourrey C."/>
            <person name="LaButti K."/>
            <person name="Lindquist E.A."/>
            <person name="Lipzen A."/>
            <person name="Lundell T."/>
            <person name="Morin E."/>
            <person name="Murat C."/>
            <person name="Riley R."/>
            <person name="Ohm R."/>
            <person name="Sun H."/>
            <person name="Tunlid A."/>
            <person name="Henrissat B."/>
            <person name="Grigoriev I.V."/>
            <person name="Hibbett D.S."/>
            <person name="Martin F."/>
        </authorList>
    </citation>
    <scope>NUCLEOTIDE SEQUENCE [LARGE SCALE GENOMIC DNA]</scope>
    <source>
        <strain evidence="3">FD-334 SS-4</strain>
    </source>
</reference>
<dbReference type="AlphaFoldDB" id="A0A0D2KMM0"/>
<dbReference type="EMBL" id="KN817633">
    <property type="protein sequence ID" value="KJA15847.1"/>
    <property type="molecule type" value="Genomic_DNA"/>
</dbReference>
<organism evidence="2 3">
    <name type="scientific">Hypholoma sublateritium (strain FD-334 SS-4)</name>
    <dbReference type="NCBI Taxonomy" id="945553"/>
    <lineage>
        <taxon>Eukaryota</taxon>
        <taxon>Fungi</taxon>
        <taxon>Dikarya</taxon>
        <taxon>Basidiomycota</taxon>
        <taxon>Agaricomycotina</taxon>
        <taxon>Agaricomycetes</taxon>
        <taxon>Agaricomycetidae</taxon>
        <taxon>Agaricales</taxon>
        <taxon>Agaricineae</taxon>
        <taxon>Strophariaceae</taxon>
        <taxon>Hypholoma</taxon>
    </lineage>
</organism>
<protein>
    <submittedName>
        <fullName evidence="2">Uncharacterized protein</fullName>
    </submittedName>
</protein>
<sequence length="113" mass="12178">MIPRSAREMRSNPDASGRDPASGGCASHNTLPRPATGNRRRACGMATTTATTTNTHPRHRPALTSLRPPNNRHTTRLPTLGQPERGAPAIGPGPKRARVIKRQLSLQTHHASQ</sequence>
<evidence type="ECO:0000256" key="1">
    <source>
        <dbReference type="SAM" id="MobiDB-lite"/>
    </source>
</evidence>
<evidence type="ECO:0000313" key="3">
    <source>
        <dbReference type="Proteomes" id="UP000054270"/>
    </source>
</evidence>
<dbReference type="Proteomes" id="UP000054270">
    <property type="component" value="Unassembled WGS sequence"/>
</dbReference>
<name>A0A0D2KMM0_HYPSF</name>
<proteinExistence type="predicted"/>